<gene>
    <name evidence="2" type="ORF">C1SCF055_LOCUS10944</name>
</gene>
<comment type="caution">
    <text evidence="2">The sequence shown here is derived from an EMBL/GenBank/DDBJ whole genome shotgun (WGS) entry which is preliminary data.</text>
</comment>
<dbReference type="EMBL" id="CAMXCT020000791">
    <property type="protein sequence ID" value="CAL1136699.1"/>
    <property type="molecule type" value="Genomic_DNA"/>
</dbReference>
<name>A0A9P1C1F9_9DINO</name>
<dbReference type="Proteomes" id="UP001152797">
    <property type="component" value="Unassembled WGS sequence"/>
</dbReference>
<dbReference type="EMBL" id="CAMXCT010000791">
    <property type="protein sequence ID" value="CAI3983324.1"/>
    <property type="molecule type" value="Genomic_DNA"/>
</dbReference>
<evidence type="ECO:0000313" key="2">
    <source>
        <dbReference type="EMBL" id="CAI3983324.1"/>
    </source>
</evidence>
<proteinExistence type="predicted"/>
<protein>
    <submittedName>
        <fullName evidence="3">Reticulocyte-binding protein 2-like a</fullName>
    </submittedName>
</protein>
<feature type="compositionally biased region" description="Basic and acidic residues" evidence="1">
    <location>
        <begin position="296"/>
        <end position="325"/>
    </location>
</feature>
<organism evidence="2">
    <name type="scientific">Cladocopium goreaui</name>
    <dbReference type="NCBI Taxonomy" id="2562237"/>
    <lineage>
        <taxon>Eukaryota</taxon>
        <taxon>Sar</taxon>
        <taxon>Alveolata</taxon>
        <taxon>Dinophyceae</taxon>
        <taxon>Suessiales</taxon>
        <taxon>Symbiodiniaceae</taxon>
        <taxon>Cladocopium</taxon>
    </lineage>
</organism>
<feature type="compositionally biased region" description="Acidic residues" evidence="1">
    <location>
        <begin position="358"/>
        <end position="376"/>
    </location>
</feature>
<evidence type="ECO:0000313" key="4">
    <source>
        <dbReference type="Proteomes" id="UP001152797"/>
    </source>
</evidence>
<reference evidence="2" key="1">
    <citation type="submission" date="2022-10" db="EMBL/GenBank/DDBJ databases">
        <authorList>
            <person name="Chen Y."/>
            <person name="Dougan E. K."/>
            <person name="Chan C."/>
            <person name="Rhodes N."/>
            <person name="Thang M."/>
        </authorList>
    </citation>
    <scope>NUCLEOTIDE SEQUENCE</scope>
</reference>
<dbReference type="EMBL" id="CAMXCT030000791">
    <property type="protein sequence ID" value="CAL4770636.1"/>
    <property type="molecule type" value="Genomic_DNA"/>
</dbReference>
<dbReference type="AlphaFoldDB" id="A0A9P1C1F9"/>
<accession>A0A9P1C1F9</accession>
<sequence>MGNKVWPTISEDTLRRSAAGWSFVRQVQDLGCRIADGPISGILQPKQVLQHVHSEEFVIVVKSCYWGFLSWPLVLVEHESHVTRLQVSCDAGAKARWHHLSNHDDWDSWLALTAEVVWSESVLDEGVSLRVICAGEPLILAALKTPWILSFGDLVTIATFMKVHKPRSMDRLELLRLLATSFGEDFAEQVLELDQEYSKGKQTDADNLDFAEQLLEGLEGELKERVQKHNDLAKKKAWSDGLLQRVEEKKEKKAKAKSKSKNPSKKAKAKPKAAAKKKAANTRKRKAPTPDGTAADIHEDQPEAEEHVLAPADEHPTDALGEGDRQVQSLFGGGFEPCDDTTPPNQGTIEEDKTLPMEVDEAEEQPLADDGEDGEDKAELLHMKKEVLQEQEVVATEQGPSSSSSVTRKKVYKSPSEVLSLLEPPGFKLTMSKNEWRWKVECKKGHRRAFDPHFSKKTFSKQFLNIEWGYALKIVHAHAWQKWHLVRDDPAYKLQAGQEEQEPGIIPQELLDSLQSTIDDLPSAKAYGKRQGSESE</sequence>
<feature type="compositionally biased region" description="Basic residues" evidence="1">
    <location>
        <begin position="252"/>
        <end position="287"/>
    </location>
</feature>
<keyword evidence="4" id="KW-1185">Reference proteome</keyword>
<feature type="region of interest" description="Disordered" evidence="1">
    <location>
        <begin position="244"/>
        <end position="376"/>
    </location>
</feature>
<reference evidence="3 4" key="2">
    <citation type="submission" date="2024-05" db="EMBL/GenBank/DDBJ databases">
        <authorList>
            <person name="Chen Y."/>
            <person name="Shah S."/>
            <person name="Dougan E. K."/>
            <person name="Thang M."/>
            <person name="Chan C."/>
        </authorList>
    </citation>
    <scope>NUCLEOTIDE SEQUENCE [LARGE SCALE GENOMIC DNA]</scope>
</reference>
<evidence type="ECO:0000313" key="3">
    <source>
        <dbReference type="EMBL" id="CAL4770636.1"/>
    </source>
</evidence>
<evidence type="ECO:0000256" key="1">
    <source>
        <dbReference type="SAM" id="MobiDB-lite"/>
    </source>
</evidence>